<proteinExistence type="predicted"/>
<name>A0A7J7ZZL3_MYOMY</name>
<evidence type="ECO:0000256" key="7">
    <source>
        <dbReference type="PIRSR" id="PIRSR018169-1"/>
    </source>
</evidence>
<dbReference type="PANTHER" id="PTHR10272">
    <property type="entry name" value="PLATELET-ACTIVATING FACTOR ACETYLHYDROLASE"/>
    <property type="match status" value="1"/>
</dbReference>
<accession>A0A7J7ZZL3</accession>
<dbReference type="InterPro" id="IPR016715">
    <property type="entry name" value="PAF_acetylhydro_eukaryote"/>
</dbReference>
<dbReference type="GO" id="GO:0003847">
    <property type="term" value="F:1-alkyl-2-acetylglycerophosphocholine esterase activity"/>
    <property type="evidence" value="ECO:0007669"/>
    <property type="project" value="UniProtKB-UniRule"/>
</dbReference>
<feature type="active site" description="Nucleophile" evidence="7">
    <location>
        <position position="236"/>
    </location>
</feature>
<evidence type="ECO:0000256" key="2">
    <source>
        <dbReference type="ARBA" id="ARBA00022963"/>
    </source>
</evidence>
<dbReference type="VEuPathDB" id="HostDB:GeneID_118676585"/>
<dbReference type="EC" id="3.1.1.47" evidence="6"/>
<comment type="catalytic activity">
    <reaction evidence="4">
        <text>1-O-hexadecyl-2-acetyl-sn-glycero-3-phosphocholine + H2O = 1-O-hexadecyl-sn-glycero-3-phosphocholine + acetate + H(+)</text>
        <dbReference type="Rhea" id="RHEA:40479"/>
        <dbReference type="ChEBI" id="CHEBI:15377"/>
        <dbReference type="ChEBI" id="CHEBI:15378"/>
        <dbReference type="ChEBI" id="CHEBI:30089"/>
        <dbReference type="ChEBI" id="CHEBI:44811"/>
        <dbReference type="ChEBI" id="CHEBI:64496"/>
    </reaction>
    <physiologicalReaction direction="left-to-right" evidence="4">
        <dbReference type="Rhea" id="RHEA:40480"/>
    </physiologicalReaction>
</comment>
<protein>
    <recommendedName>
        <fullName evidence="6">Platelet-activating factor acetylhydrolase</fullName>
        <ecNumber evidence="6">3.1.1.47</ecNumber>
    </recommendedName>
</protein>
<dbReference type="EMBL" id="JABWUV010000002">
    <property type="protein sequence ID" value="KAF6379693.1"/>
    <property type="molecule type" value="Genomic_DNA"/>
</dbReference>
<keyword evidence="2 6" id="KW-0442">Lipid degradation</keyword>
<keyword evidence="1 6" id="KW-0378">Hydrolase</keyword>
<evidence type="ECO:0000256" key="6">
    <source>
        <dbReference type="PIRNR" id="PIRNR018169"/>
    </source>
</evidence>
<dbReference type="Proteomes" id="UP000527355">
    <property type="component" value="Unassembled WGS sequence"/>
</dbReference>
<sequence>MGVNQSVGFPPVTGPHLVGCGDVMEGQSPQGSFFRLFYPCQESEETMEQPLWIPRYEYCAGLADYLQFNKRWGGLLFNLAVGSCRLPVSWNGPFKTKASGYPLIIFSHGLGAFRTLYSAFCMELASHGFVVAVPEHRDGSAATTCICKQVPEEKQPSNELLEEEWIPYRPIKEGEKEFCVRNCQVYQRVNECTRVLKILQKVTAGQTVLNILPGGLDLMTLKGSINMSCVAVMGHSFGGATAILALAKETQFRCAVALDAWMFPLERDFYPKARGPVFFINAEKFQTVESVNLMKKMCAQHEQSRIITVLGSVHRSQTDFAFVSGNWIGKFFSSQNRGTLDPYEGQEIVVRAMLAFLQKHLGLKENYDQWNNLIEGIGTPEEQELKGHASLHSRSKASASTTRWDEVSHLLPVALRGETSDPWRL</sequence>
<reference evidence="8 9" key="1">
    <citation type="journal article" date="2020" name="Nature">
        <title>Six reference-quality genomes reveal evolution of bat adaptations.</title>
        <authorList>
            <person name="Jebb D."/>
            <person name="Huang Z."/>
            <person name="Pippel M."/>
            <person name="Hughes G.M."/>
            <person name="Lavrichenko K."/>
            <person name="Devanna P."/>
            <person name="Winkler S."/>
            <person name="Jermiin L.S."/>
            <person name="Skirmuntt E.C."/>
            <person name="Katzourakis A."/>
            <person name="Burkitt-Gray L."/>
            <person name="Ray D.A."/>
            <person name="Sullivan K.A.M."/>
            <person name="Roscito J.G."/>
            <person name="Kirilenko B.M."/>
            <person name="Davalos L.M."/>
            <person name="Corthals A.P."/>
            <person name="Power M.L."/>
            <person name="Jones G."/>
            <person name="Ransome R.D."/>
            <person name="Dechmann D.K.N."/>
            <person name="Locatelli A.G."/>
            <person name="Puechmaille S.J."/>
            <person name="Fedrigo O."/>
            <person name="Jarvis E.D."/>
            <person name="Hiller M."/>
            <person name="Vernes S.C."/>
            <person name="Myers E.W."/>
            <person name="Teeling E.C."/>
        </authorList>
    </citation>
    <scope>NUCLEOTIDE SEQUENCE [LARGE SCALE GENOMIC DNA]</scope>
    <source>
        <strain evidence="8">MMyoMyo1</strain>
        <tissue evidence="8">Flight muscle</tissue>
    </source>
</reference>
<dbReference type="SUPFAM" id="SSF53474">
    <property type="entry name" value="alpha/beta-Hydrolases"/>
    <property type="match status" value="1"/>
</dbReference>
<evidence type="ECO:0000256" key="4">
    <source>
        <dbReference type="ARBA" id="ARBA00023721"/>
    </source>
</evidence>
<keyword evidence="3 6" id="KW-0443">Lipid metabolism</keyword>
<dbReference type="Gene3D" id="3.40.50.1820">
    <property type="entry name" value="alpha/beta hydrolase"/>
    <property type="match status" value="1"/>
</dbReference>
<dbReference type="PIRSF" id="PIRSF018169">
    <property type="entry name" value="PAF_acetylhydrolase"/>
    <property type="match status" value="1"/>
</dbReference>
<evidence type="ECO:0000256" key="5">
    <source>
        <dbReference type="ARBA" id="ARBA00048078"/>
    </source>
</evidence>
<dbReference type="PANTHER" id="PTHR10272:SF6">
    <property type="entry name" value="PLATELET-ACTIVATING FACTOR ACETYLHYDROLASE 2, CYTOPLASMIC"/>
    <property type="match status" value="1"/>
</dbReference>
<gene>
    <name evidence="8" type="ORF">mMyoMyo1_014732</name>
</gene>
<dbReference type="GO" id="GO:0016042">
    <property type="term" value="P:lipid catabolic process"/>
    <property type="evidence" value="ECO:0007669"/>
    <property type="project" value="UniProtKB-KW"/>
</dbReference>
<feature type="active site" description="Charge relay system" evidence="7">
    <location>
        <position position="314"/>
    </location>
</feature>
<comment type="caution">
    <text evidence="8">The sequence shown here is derived from an EMBL/GenBank/DDBJ whole genome shotgun (WGS) entry which is preliminary data.</text>
</comment>
<evidence type="ECO:0000256" key="3">
    <source>
        <dbReference type="ARBA" id="ARBA00023098"/>
    </source>
</evidence>
<dbReference type="FunFam" id="3.40.50.1820:FF:000062">
    <property type="entry name" value="Platelet-activating factor acetylhydrolase"/>
    <property type="match status" value="1"/>
</dbReference>
<comment type="catalytic activity">
    <reaction evidence="5">
        <text>a 1-O-alkyl-2-acetyl-sn-glycero-3-phosphocholine + H2O = a 1-O-alkyl-sn-glycero-3-phosphocholine + acetate + H(+)</text>
        <dbReference type="Rhea" id="RHEA:17777"/>
        <dbReference type="ChEBI" id="CHEBI:15377"/>
        <dbReference type="ChEBI" id="CHEBI:15378"/>
        <dbReference type="ChEBI" id="CHEBI:30089"/>
        <dbReference type="ChEBI" id="CHEBI:30909"/>
        <dbReference type="ChEBI" id="CHEBI:36707"/>
        <dbReference type="EC" id="3.1.1.47"/>
    </reaction>
    <physiologicalReaction direction="left-to-right" evidence="5">
        <dbReference type="Rhea" id="RHEA:17778"/>
    </physiologicalReaction>
</comment>
<keyword evidence="9" id="KW-1185">Reference proteome</keyword>
<evidence type="ECO:0000256" key="1">
    <source>
        <dbReference type="ARBA" id="ARBA00022801"/>
    </source>
</evidence>
<dbReference type="Pfam" id="PF03403">
    <property type="entry name" value="PAF-AH_p_II"/>
    <property type="match status" value="1"/>
</dbReference>
<dbReference type="AlphaFoldDB" id="A0A7J7ZZL3"/>
<feature type="active site" description="Charge relay system" evidence="7">
    <location>
        <position position="259"/>
    </location>
</feature>
<organism evidence="8 9">
    <name type="scientific">Myotis myotis</name>
    <name type="common">Greater mouse-eared bat</name>
    <name type="synonym">Vespertilio myotis</name>
    <dbReference type="NCBI Taxonomy" id="51298"/>
    <lineage>
        <taxon>Eukaryota</taxon>
        <taxon>Metazoa</taxon>
        <taxon>Chordata</taxon>
        <taxon>Craniata</taxon>
        <taxon>Vertebrata</taxon>
        <taxon>Euteleostomi</taxon>
        <taxon>Mammalia</taxon>
        <taxon>Eutheria</taxon>
        <taxon>Laurasiatheria</taxon>
        <taxon>Chiroptera</taxon>
        <taxon>Yangochiroptera</taxon>
        <taxon>Vespertilionidae</taxon>
        <taxon>Myotis</taxon>
    </lineage>
</organism>
<evidence type="ECO:0000313" key="8">
    <source>
        <dbReference type="EMBL" id="KAF6379693.1"/>
    </source>
</evidence>
<evidence type="ECO:0000313" key="9">
    <source>
        <dbReference type="Proteomes" id="UP000527355"/>
    </source>
</evidence>
<dbReference type="InterPro" id="IPR029058">
    <property type="entry name" value="AB_hydrolase_fold"/>
</dbReference>